<dbReference type="Proteomes" id="UP000254235">
    <property type="component" value="Unassembled WGS sequence"/>
</dbReference>
<evidence type="ECO:0000313" key="2">
    <source>
        <dbReference type="Proteomes" id="UP000254235"/>
    </source>
</evidence>
<name>A0A379GAB3_9BACT</name>
<dbReference type="RefSeq" id="WP_061450359.1">
    <property type="nucleotide sequence ID" value="NZ_UGTP01000002.1"/>
</dbReference>
<gene>
    <name evidence="1" type="ORF">NCTC13043_01952</name>
</gene>
<dbReference type="AlphaFoldDB" id="A0A379GAB3"/>
<dbReference type="EMBL" id="UGTP01000002">
    <property type="protein sequence ID" value="SUC37463.1"/>
    <property type="molecule type" value="Genomic_DNA"/>
</dbReference>
<evidence type="ECO:0008006" key="3">
    <source>
        <dbReference type="Google" id="ProtNLM"/>
    </source>
</evidence>
<accession>A0A379GAB3</accession>
<proteinExistence type="predicted"/>
<dbReference type="OrthoDB" id="1093417at2"/>
<sequence>MGGRYRDLLEIEQVEAQTRNEVGDLVGGKPIWVTLSKCREEPAKAGAVLSTVNAKAIEYSSNIFLPKHSPAVPLNARVRVLSEAGEVQVIGSVLRYKKYQHYAKIWV</sequence>
<organism evidence="1 2">
    <name type="scientific">Prevotella pallens</name>
    <dbReference type="NCBI Taxonomy" id="60133"/>
    <lineage>
        <taxon>Bacteria</taxon>
        <taxon>Pseudomonadati</taxon>
        <taxon>Bacteroidota</taxon>
        <taxon>Bacteroidia</taxon>
        <taxon>Bacteroidales</taxon>
        <taxon>Prevotellaceae</taxon>
        <taxon>Prevotella</taxon>
    </lineage>
</organism>
<evidence type="ECO:0000313" key="1">
    <source>
        <dbReference type="EMBL" id="SUC37463.1"/>
    </source>
</evidence>
<dbReference type="GeneID" id="78571597"/>
<protein>
    <recommendedName>
        <fullName evidence="3">Head-tail adaptor protein</fullName>
    </recommendedName>
</protein>
<reference evidence="1 2" key="1">
    <citation type="submission" date="2018-06" db="EMBL/GenBank/DDBJ databases">
        <authorList>
            <consortium name="Pathogen Informatics"/>
            <person name="Doyle S."/>
        </authorList>
    </citation>
    <scope>NUCLEOTIDE SEQUENCE [LARGE SCALE GENOMIC DNA]</scope>
    <source>
        <strain evidence="1 2">NCTC13043</strain>
    </source>
</reference>